<keyword evidence="5 10" id="KW-0315">Glutamine amidotransferase</keyword>
<evidence type="ECO:0000256" key="9">
    <source>
        <dbReference type="ARBA" id="ARBA00049534"/>
    </source>
</evidence>
<dbReference type="PROSITE" id="PS51273">
    <property type="entry name" value="GATASE_TYPE_1"/>
    <property type="match status" value="1"/>
</dbReference>
<dbReference type="PANTHER" id="PTHR42701:SF1">
    <property type="entry name" value="IMIDAZOLE GLYCEROL PHOSPHATE SYNTHASE SUBUNIT HISH"/>
    <property type="match status" value="1"/>
</dbReference>
<feature type="domain" description="Glutamine amidotransferase" evidence="12">
    <location>
        <begin position="7"/>
        <end position="193"/>
    </location>
</feature>
<evidence type="ECO:0000256" key="10">
    <source>
        <dbReference type="HAMAP-Rule" id="MF_00278"/>
    </source>
</evidence>
<comment type="subcellular location">
    <subcellularLocation>
        <location evidence="10">Cytoplasm</location>
    </subcellularLocation>
</comment>
<dbReference type="Pfam" id="PF00117">
    <property type="entry name" value="GATase"/>
    <property type="match status" value="1"/>
</dbReference>
<proteinExistence type="inferred from homology"/>
<evidence type="ECO:0000256" key="8">
    <source>
        <dbReference type="ARBA" id="ARBA00047838"/>
    </source>
</evidence>
<reference evidence="14" key="1">
    <citation type="submission" date="2017-04" db="EMBL/GenBank/DDBJ databases">
        <authorList>
            <person name="Varghese N."/>
            <person name="Submissions S."/>
        </authorList>
    </citation>
    <scope>NUCLEOTIDE SEQUENCE [LARGE SCALE GENOMIC DNA]</scope>
    <source>
        <strain evidence="14">DSM 4125</strain>
    </source>
</reference>
<gene>
    <name evidence="10" type="primary">hisH</name>
    <name evidence="13" type="ORF">SAMN05661096_01717</name>
</gene>
<keyword evidence="6 10" id="KW-0368">Histidine biosynthesis</keyword>
<comment type="pathway">
    <text evidence="1 10">Amino-acid biosynthesis; L-histidine biosynthesis; L-histidine from 5-phospho-alpha-D-ribose 1-diphosphate: step 5/9.</text>
</comment>
<dbReference type="GO" id="GO:0004359">
    <property type="term" value="F:glutaminase activity"/>
    <property type="evidence" value="ECO:0007669"/>
    <property type="project" value="UniProtKB-EC"/>
</dbReference>
<dbReference type="InterPro" id="IPR010139">
    <property type="entry name" value="Imidazole-glycPsynth_HisH"/>
</dbReference>
<comment type="subunit">
    <text evidence="2 10">Heterodimer of HisH and HisF.</text>
</comment>
<keyword evidence="13" id="KW-0808">Transferase</keyword>
<evidence type="ECO:0000256" key="2">
    <source>
        <dbReference type="ARBA" id="ARBA00011152"/>
    </source>
</evidence>
<name>A0A1X7JL28_9BACT</name>
<dbReference type="Proteomes" id="UP000193804">
    <property type="component" value="Unassembled WGS sequence"/>
</dbReference>
<dbReference type="PIRSF" id="PIRSF000495">
    <property type="entry name" value="Amidotransf_hisH"/>
    <property type="match status" value="1"/>
</dbReference>
<feature type="active site" description="Nucleophile" evidence="10 11">
    <location>
        <position position="77"/>
    </location>
</feature>
<dbReference type="PANTHER" id="PTHR42701">
    <property type="entry name" value="IMIDAZOLE GLYCEROL PHOSPHATE SYNTHASE SUBUNIT HISH"/>
    <property type="match status" value="1"/>
</dbReference>
<evidence type="ECO:0000256" key="6">
    <source>
        <dbReference type="ARBA" id="ARBA00023102"/>
    </source>
</evidence>
<organism evidence="13 14">
    <name type="scientific">Marivirga sericea</name>
    <dbReference type="NCBI Taxonomy" id="1028"/>
    <lineage>
        <taxon>Bacteria</taxon>
        <taxon>Pseudomonadati</taxon>
        <taxon>Bacteroidota</taxon>
        <taxon>Cytophagia</taxon>
        <taxon>Cytophagales</taxon>
        <taxon>Marivirgaceae</taxon>
        <taxon>Marivirga</taxon>
    </lineage>
</organism>
<keyword evidence="4 10" id="KW-0378">Hydrolase</keyword>
<evidence type="ECO:0000256" key="5">
    <source>
        <dbReference type="ARBA" id="ARBA00022962"/>
    </source>
</evidence>
<keyword evidence="3 10" id="KW-0028">Amino-acid biosynthesis</keyword>
<keyword evidence="14" id="KW-1185">Reference proteome</keyword>
<evidence type="ECO:0000313" key="14">
    <source>
        <dbReference type="Proteomes" id="UP000193804"/>
    </source>
</evidence>
<dbReference type="CDD" id="cd01748">
    <property type="entry name" value="GATase1_IGP_Synthase"/>
    <property type="match status" value="1"/>
</dbReference>
<keyword evidence="10" id="KW-0963">Cytoplasm</keyword>
<evidence type="ECO:0000256" key="11">
    <source>
        <dbReference type="PIRSR" id="PIRSR000495-1"/>
    </source>
</evidence>
<comment type="catalytic activity">
    <reaction evidence="8 10">
        <text>5-[(5-phospho-1-deoxy-D-ribulos-1-ylimino)methylamino]-1-(5-phospho-beta-D-ribosyl)imidazole-4-carboxamide + L-glutamine = D-erythro-1-(imidazol-4-yl)glycerol 3-phosphate + 5-amino-1-(5-phospho-beta-D-ribosyl)imidazole-4-carboxamide + L-glutamate + H(+)</text>
        <dbReference type="Rhea" id="RHEA:24793"/>
        <dbReference type="ChEBI" id="CHEBI:15378"/>
        <dbReference type="ChEBI" id="CHEBI:29985"/>
        <dbReference type="ChEBI" id="CHEBI:58278"/>
        <dbReference type="ChEBI" id="CHEBI:58359"/>
        <dbReference type="ChEBI" id="CHEBI:58475"/>
        <dbReference type="ChEBI" id="CHEBI:58525"/>
        <dbReference type="EC" id="4.3.2.10"/>
    </reaction>
</comment>
<dbReference type="EMBL" id="FXAW01000003">
    <property type="protein sequence ID" value="SMG28594.1"/>
    <property type="molecule type" value="Genomic_DNA"/>
</dbReference>
<dbReference type="GO" id="GO:0005737">
    <property type="term" value="C:cytoplasm"/>
    <property type="evidence" value="ECO:0007669"/>
    <property type="project" value="UniProtKB-SubCell"/>
</dbReference>
<comment type="function">
    <text evidence="10">IGPS catalyzes the conversion of PRFAR and glutamine to IGP, AICAR and glutamate. The HisH subunit catalyzes the hydrolysis of glutamine to glutamate and ammonia as part of the synthesis of IGP and AICAR. The resulting ammonia molecule is channeled to the active site of HisF.</text>
</comment>
<dbReference type="GO" id="GO:0016829">
    <property type="term" value="F:lyase activity"/>
    <property type="evidence" value="ECO:0007669"/>
    <property type="project" value="UniProtKB-KW"/>
</dbReference>
<dbReference type="InterPro" id="IPR029062">
    <property type="entry name" value="Class_I_gatase-like"/>
</dbReference>
<evidence type="ECO:0000259" key="12">
    <source>
        <dbReference type="Pfam" id="PF00117"/>
    </source>
</evidence>
<dbReference type="EC" id="3.5.1.2" evidence="10"/>
<dbReference type="SUPFAM" id="SSF52317">
    <property type="entry name" value="Class I glutamine amidotransferase-like"/>
    <property type="match status" value="1"/>
</dbReference>
<dbReference type="GO" id="GO:0000107">
    <property type="term" value="F:imidazoleglycerol-phosphate synthase activity"/>
    <property type="evidence" value="ECO:0007669"/>
    <property type="project" value="UniProtKB-UniRule"/>
</dbReference>
<accession>A0A1X7JL28</accession>
<dbReference type="HAMAP" id="MF_00278">
    <property type="entry name" value="HisH"/>
    <property type="match status" value="1"/>
</dbReference>
<sequence length="194" mass="21907">MKVVVIKYNAGNIKSVMLALKRLGIEGTLTDNPEEILSADKVIFPGQGEAKSAMKYLKERGLDKVIQSIEKPFLGICLGLQLLCSHSEEGDTECLGIFDAKVKKFPNDLKVPHMGWNIGTLSDHIVFKGIKSPAYFYFVHSYYAELCEQTISQTDYMLPFSNVLQKDNFYAIQPHPEKSAEAGEQFFRNFLFEL</sequence>
<dbReference type="AlphaFoldDB" id="A0A1X7JL28"/>
<feature type="active site" evidence="10 11">
    <location>
        <position position="177"/>
    </location>
</feature>
<dbReference type="Gene3D" id="3.40.50.880">
    <property type="match status" value="1"/>
</dbReference>
<evidence type="ECO:0000256" key="1">
    <source>
        <dbReference type="ARBA" id="ARBA00005091"/>
    </source>
</evidence>
<comment type="catalytic activity">
    <reaction evidence="9 10">
        <text>L-glutamine + H2O = L-glutamate + NH4(+)</text>
        <dbReference type="Rhea" id="RHEA:15889"/>
        <dbReference type="ChEBI" id="CHEBI:15377"/>
        <dbReference type="ChEBI" id="CHEBI:28938"/>
        <dbReference type="ChEBI" id="CHEBI:29985"/>
        <dbReference type="ChEBI" id="CHEBI:58359"/>
        <dbReference type="EC" id="3.5.1.2"/>
    </reaction>
</comment>
<protein>
    <recommendedName>
        <fullName evidence="10">Imidazole glycerol phosphate synthase subunit HisH</fullName>
        <ecNumber evidence="10">4.3.2.10</ecNumber>
    </recommendedName>
    <alternativeName>
        <fullName evidence="10">IGP synthase glutaminase subunit</fullName>
        <ecNumber evidence="10">3.5.1.2</ecNumber>
    </alternativeName>
    <alternativeName>
        <fullName evidence="10">IGP synthase subunit HisH</fullName>
    </alternativeName>
    <alternativeName>
        <fullName evidence="10">ImGP synthase subunit HisH</fullName>
        <shortName evidence="10">IGPS subunit HisH</shortName>
    </alternativeName>
</protein>
<dbReference type="EC" id="4.3.2.10" evidence="10"/>
<dbReference type="RefSeq" id="WP_085516644.1">
    <property type="nucleotide sequence ID" value="NZ_FXAW01000003.1"/>
</dbReference>
<evidence type="ECO:0000256" key="4">
    <source>
        <dbReference type="ARBA" id="ARBA00022801"/>
    </source>
</evidence>
<dbReference type="GO" id="GO:0000105">
    <property type="term" value="P:L-histidine biosynthetic process"/>
    <property type="evidence" value="ECO:0007669"/>
    <property type="project" value="UniProtKB-UniRule"/>
</dbReference>
<feature type="active site" evidence="10 11">
    <location>
        <position position="175"/>
    </location>
</feature>
<keyword evidence="7 10" id="KW-0456">Lyase</keyword>
<dbReference type="UniPathway" id="UPA00031">
    <property type="reaction ID" value="UER00010"/>
</dbReference>
<evidence type="ECO:0000313" key="13">
    <source>
        <dbReference type="EMBL" id="SMG28594.1"/>
    </source>
</evidence>
<dbReference type="NCBIfam" id="TIGR01855">
    <property type="entry name" value="IMP_synth_hisH"/>
    <property type="match status" value="1"/>
</dbReference>
<dbReference type="STRING" id="1028.SAMN05661096_01717"/>
<evidence type="ECO:0000256" key="3">
    <source>
        <dbReference type="ARBA" id="ARBA00022605"/>
    </source>
</evidence>
<dbReference type="OrthoDB" id="9807137at2"/>
<evidence type="ECO:0000256" key="7">
    <source>
        <dbReference type="ARBA" id="ARBA00023239"/>
    </source>
</evidence>
<dbReference type="InterPro" id="IPR017926">
    <property type="entry name" value="GATASE"/>
</dbReference>